<keyword evidence="2" id="KW-1185">Reference proteome</keyword>
<protein>
    <submittedName>
        <fullName evidence="1">Uncharacterized protein</fullName>
    </submittedName>
</protein>
<accession>A0A251QU22</accession>
<reference evidence="1 2" key="1">
    <citation type="journal article" date="2013" name="Nat. Genet.">
        <title>The high-quality draft genome of peach (Prunus persica) identifies unique patterns of genetic diversity, domestication and genome evolution.</title>
        <authorList>
            <consortium name="International Peach Genome Initiative"/>
            <person name="Verde I."/>
            <person name="Abbott A.G."/>
            <person name="Scalabrin S."/>
            <person name="Jung S."/>
            <person name="Shu S."/>
            <person name="Marroni F."/>
            <person name="Zhebentyayeva T."/>
            <person name="Dettori M.T."/>
            <person name="Grimwood J."/>
            <person name="Cattonaro F."/>
            <person name="Zuccolo A."/>
            <person name="Rossini L."/>
            <person name="Jenkins J."/>
            <person name="Vendramin E."/>
            <person name="Meisel L.A."/>
            <person name="Decroocq V."/>
            <person name="Sosinski B."/>
            <person name="Prochnik S."/>
            <person name="Mitros T."/>
            <person name="Policriti A."/>
            <person name="Cipriani G."/>
            <person name="Dondini L."/>
            <person name="Ficklin S."/>
            <person name="Goodstein D.M."/>
            <person name="Xuan P."/>
            <person name="Del Fabbro C."/>
            <person name="Aramini V."/>
            <person name="Copetti D."/>
            <person name="Gonzalez S."/>
            <person name="Horner D.S."/>
            <person name="Falchi R."/>
            <person name="Lucas S."/>
            <person name="Mica E."/>
            <person name="Maldonado J."/>
            <person name="Lazzari B."/>
            <person name="Bielenberg D."/>
            <person name="Pirona R."/>
            <person name="Miculan M."/>
            <person name="Barakat A."/>
            <person name="Testolin R."/>
            <person name="Stella A."/>
            <person name="Tartarini S."/>
            <person name="Tonutti P."/>
            <person name="Arus P."/>
            <person name="Orellana A."/>
            <person name="Wells C."/>
            <person name="Main D."/>
            <person name="Vizzotto G."/>
            <person name="Silva H."/>
            <person name="Salamini F."/>
            <person name="Schmutz J."/>
            <person name="Morgante M."/>
            <person name="Rokhsar D.S."/>
        </authorList>
    </citation>
    <scope>NUCLEOTIDE SEQUENCE [LARGE SCALE GENOMIC DNA]</scope>
    <source>
        <strain evidence="2">cv. Nemared</strain>
    </source>
</reference>
<evidence type="ECO:0000313" key="1">
    <source>
        <dbReference type="EMBL" id="ONI27233.1"/>
    </source>
</evidence>
<proteinExistence type="predicted"/>
<name>A0A251QU22_PRUPE</name>
<dbReference type="AlphaFoldDB" id="A0A251QU22"/>
<dbReference type="Proteomes" id="UP000006882">
    <property type="component" value="Chromosome G1"/>
</dbReference>
<evidence type="ECO:0000313" key="2">
    <source>
        <dbReference type="Proteomes" id="UP000006882"/>
    </source>
</evidence>
<dbReference type="EMBL" id="CM007651">
    <property type="protein sequence ID" value="ONI27233.1"/>
    <property type="molecule type" value="Genomic_DNA"/>
</dbReference>
<gene>
    <name evidence="1" type="ORF">PRUPE_1G075200</name>
</gene>
<sequence>MNCLPLGAEWGFGIWNLCFYAVDLQSLWRSFLEKNSEEEFGGCSTKTVISHEVGATFGFATSVIYETPISNI</sequence>
<organism evidence="1 2">
    <name type="scientific">Prunus persica</name>
    <name type="common">Peach</name>
    <name type="synonym">Amygdalus persica</name>
    <dbReference type="NCBI Taxonomy" id="3760"/>
    <lineage>
        <taxon>Eukaryota</taxon>
        <taxon>Viridiplantae</taxon>
        <taxon>Streptophyta</taxon>
        <taxon>Embryophyta</taxon>
        <taxon>Tracheophyta</taxon>
        <taxon>Spermatophyta</taxon>
        <taxon>Magnoliopsida</taxon>
        <taxon>eudicotyledons</taxon>
        <taxon>Gunneridae</taxon>
        <taxon>Pentapetalae</taxon>
        <taxon>rosids</taxon>
        <taxon>fabids</taxon>
        <taxon>Rosales</taxon>
        <taxon>Rosaceae</taxon>
        <taxon>Amygdaloideae</taxon>
        <taxon>Amygdaleae</taxon>
        <taxon>Prunus</taxon>
    </lineage>
</organism>
<dbReference type="Gramene" id="ONI27233">
    <property type="protein sequence ID" value="ONI27233"/>
    <property type="gene ID" value="PRUPE_1G075200"/>
</dbReference>